<evidence type="ECO:0000256" key="8">
    <source>
        <dbReference type="ARBA" id="ARBA00023143"/>
    </source>
</evidence>
<feature type="transmembrane region" description="Helical" evidence="10">
    <location>
        <begin position="180"/>
        <end position="202"/>
    </location>
</feature>
<evidence type="ECO:0000256" key="5">
    <source>
        <dbReference type="ARBA" id="ARBA00022692"/>
    </source>
</evidence>
<dbReference type="NCBIfam" id="TIGR01400">
    <property type="entry name" value="fliR"/>
    <property type="match status" value="1"/>
</dbReference>
<evidence type="ECO:0000313" key="11">
    <source>
        <dbReference type="EMBL" id="EPE37911.1"/>
    </source>
</evidence>
<dbReference type="Proteomes" id="UP000053688">
    <property type="component" value="Unassembled WGS sequence"/>
</dbReference>
<dbReference type="GO" id="GO:0044780">
    <property type="term" value="P:bacterial-type flagellum assembly"/>
    <property type="evidence" value="ECO:0007669"/>
    <property type="project" value="UniProtKB-UniRule"/>
</dbReference>
<feature type="transmembrane region" description="Helical" evidence="10">
    <location>
        <begin position="12"/>
        <end position="31"/>
    </location>
</feature>
<keyword evidence="6 10" id="KW-1133">Transmembrane helix</keyword>
<feature type="transmembrane region" description="Helical" evidence="10">
    <location>
        <begin position="80"/>
        <end position="103"/>
    </location>
</feature>
<gene>
    <name evidence="11" type="primary">fliR</name>
    <name evidence="11" type="ORF">O1U_0374</name>
</gene>
<feature type="transmembrane region" description="Helical" evidence="10">
    <location>
        <begin position="214"/>
        <end position="234"/>
    </location>
</feature>
<dbReference type="STRING" id="28176.CF66_2024"/>
<evidence type="ECO:0000256" key="7">
    <source>
        <dbReference type="ARBA" id="ARBA00023136"/>
    </source>
</evidence>
<organism evidence="11 12">
    <name type="scientific">Candidatus Photodesmus katoptron Akat1</name>
    <dbReference type="NCBI Taxonomy" id="1236703"/>
    <lineage>
        <taxon>Bacteria</taxon>
        <taxon>Pseudomonadati</taxon>
        <taxon>Pseudomonadota</taxon>
        <taxon>Gammaproteobacteria</taxon>
        <taxon>Vibrionales</taxon>
        <taxon>Vibrionaceae</taxon>
        <taxon>Candidatus Photodesmus</taxon>
    </lineage>
</organism>
<comment type="subcellular location">
    <subcellularLocation>
        <location evidence="10">Cell membrane</location>
        <topology evidence="10">Multi-pass membrane protein</topology>
    </subcellularLocation>
    <subcellularLocation>
        <location evidence="10">Bacterial flagellum basal body</location>
    </subcellularLocation>
</comment>
<comment type="function">
    <text evidence="1 10">Role in flagellar biosynthesis.</text>
</comment>
<feature type="transmembrane region" description="Helical" evidence="10">
    <location>
        <begin position="43"/>
        <end position="60"/>
    </location>
</feature>
<dbReference type="InterPro" id="IPR002010">
    <property type="entry name" value="T3SS_IM_R"/>
</dbReference>
<keyword evidence="11" id="KW-0282">Flagellum</keyword>
<keyword evidence="4 10" id="KW-1003">Cell membrane</keyword>
<evidence type="ECO:0000256" key="10">
    <source>
        <dbReference type="RuleBase" id="RU362071"/>
    </source>
</evidence>
<proteinExistence type="inferred from homology"/>
<name>S3E154_9GAMM</name>
<comment type="caution">
    <text evidence="11">The sequence shown here is derived from an EMBL/GenBank/DDBJ whole genome shotgun (WGS) entry which is preliminary data.</text>
</comment>
<dbReference type="AlphaFoldDB" id="S3E154"/>
<dbReference type="PATRIC" id="fig|1236703.3.peg.369"/>
<keyword evidence="8 10" id="KW-0975">Bacterial flagellum</keyword>
<dbReference type="eggNOG" id="COG1684">
    <property type="taxonomic scope" value="Bacteria"/>
</dbReference>
<evidence type="ECO:0000256" key="3">
    <source>
        <dbReference type="ARBA" id="ARBA00021717"/>
    </source>
</evidence>
<dbReference type="PRINTS" id="PR00953">
    <property type="entry name" value="TYPE3IMRPROT"/>
</dbReference>
<dbReference type="EMBL" id="AMSD01000001">
    <property type="protein sequence ID" value="EPE37911.1"/>
    <property type="molecule type" value="Genomic_DNA"/>
</dbReference>
<evidence type="ECO:0000256" key="2">
    <source>
        <dbReference type="ARBA" id="ARBA00009772"/>
    </source>
</evidence>
<dbReference type="GO" id="GO:0009425">
    <property type="term" value="C:bacterial-type flagellum basal body"/>
    <property type="evidence" value="ECO:0007669"/>
    <property type="project" value="UniProtKB-SubCell"/>
</dbReference>
<dbReference type="Pfam" id="PF01311">
    <property type="entry name" value="Bac_export_1"/>
    <property type="match status" value="1"/>
</dbReference>
<evidence type="ECO:0000313" key="12">
    <source>
        <dbReference type="Proteomes" id="UP000053688"/>
    </source>
</evidence>
<sequence>MEYPSNSILNWVTNYFLPYARVSSMLMVMSVTGAKFVSSRIRLYLGLAITFIISDIIPQVPDSIVLFSFNGYQALLEQIIIGISMGIITRFTIQAFIILGQILSMQSSLGFASMIDPANGQNTPLLGQLFMFLSIMFFLSTDGHLKMLQLIAISFSSLPIQLNSIQVITFREIALWFSTMFQVALNMSLSGIISLLTINLSFGIMNRTAPQLNIYSLGFSFTLLLGLLLCWYILGGLYSHYEWLYTQAEQQICRLIKLNCN</sequence>
<keyword evidence="5 10" id="KW-0812">Transmembrane</keyword>
<feature type="transmembrane region" description="Helical" evidence="10">
    <location>
        <begin position="124"/>
        <end position="141"/>
    </location>
</feature>
<keyword evidence="11" id="KW-0966">Cell projection</keyword>
<keyword evidence="11" id="KW-0969">Cilium</keyword>
<evidence type="ECO:0000256" key="9">
    <source>
        <dbReference type="NCBIfam" id="TIGR01400"/>
    </source>
</evidence>
<dbReference type="PANTHER" id="PTHR30065">
    <property type="entry name" value="FLAGELLAR BIOSYNTHETIC PROTEIN FLIR"/>
    <property type="match status" value="1"/>
</dbReference>
<dbReference type="GO" id="GO:0005886">
    <property type="term" value="C:plasma membrane"/>
    <property type="evidence" value="ECO:0007669"/>
    <property type="project" value="UniProtKB-SubCell"/>
</dbReference>
<reference evidence="11 12" key="1">
    <citation type="journal article" date="2014" name="Environ. Microbiol.">
        <title>Genomic signatures of obligate host dependence in the luminous bacterial symbiont of a vertebrate.</title>
        <authorList>
            <person name="Hendry T.A."/>
            <person name="de Wet J.R."/>
            <person name="Dunlap P.V."/>
        </authorList>
    </citation>
    <scope>NUCLEOTIDE SEQUENCE [LARGE SCALE GENOMIC DNA]</scope>
    <source>
        <strain evidence="11 12">Akat1</strain>
    </source>
</reference>
<comment type="similarity">
    <text evidence="2 10">Belongs to the FliR/MopE/SpaR family.</text>
</comment>
<dbReference type="PANTHER" id="PTHR30065:SF8">
    <property type="entry name" value="FLAGELLAR BIOSYNTHETIC PROTEIN FLIR"/>
    <property type="match status" value="1"/>
</dbReference>
<evidence type="ECO:0000256" key="1">
    <source>
        <dbReference type="ARBA" id="ARBA00002578"/>
    </source>
</evidence>
<protein>
    <recommendedName>
        <fullName evidence="3 9">Flagellar biosynthetic protein FliR</fullName>
    </recommendedName>
</protein>
<keyword evidence="12" id="KW-1185">Reference proteome</keyword>
<evidence type="ECO:0000256" key="4">
    <source>
        <dbReference type="ARBA" id="ARBA00022475"/>
    </source>
</evidence>
<accession>S3E154</accession>
<evidence type="ECO:0000256" key="6">
    <source>
        <dbReference type="ARBA" id="ARBA00022989"/>
    </source>
</evidence>
<dbReference type="RefSeq" id="WP_016503709.1">
    <property type="nucleotide sequence ID" value="NZ_AMSD01000001.1"/>
</dbReference>
<dbReference type="GO" id="GO:0006605">
    <property type="term" value="P:protein targeting"/>
    <property type="evidence" value="ECO:0007669"/>
    <property type="project" value="UniProtKB-UniRule"/>
</dbReference>
<keyword evidence="7 10" id="KW-0472">Membrane</keyword>
<dbReference type="InterPro" id="IPR006303">
    <property type="entry name" value="FliR"/>
</dbReference>